<evidence type="ECO:0000259" key="11">
    <source>
        <dbReference type="PROSITE" id="PS50862"/>
    </source>
</evidence>
<dbReference type="InterPro" id="IPR023717">
    <property type="entry name" value="Pro-tRNA-Synthase_IIa_type1"/>
</dbReference>
<reference evidence="13" key="1">
    <citation type="journal article" date="2019" name="Int. J. Syst. Evol. Microbiol.">
        <title>The Global Catalogue of Microorganisms (GCM) 10K type strain sequencing project: providing services to taxonomists for standard genome sequencing and annotation.</title>
        <authorList>
            <consortium name="The Broad Institute Genomics Platform"/>
            <consortium name="The Broad Institute Genome Sequencing Center for Infectious Disease"/>
            <person name="Wu L."/>
            <person name="Ma J."/>
        </authorList>
    </citation>
    <scope>NUCLEOTIDE SEQUENCE [LARGE SCALE GENOMIC DNA]</scope>
    <source>
        <strain evidence="13">JCM 16014</strain>
    </source>
</reference>
<keyword evidence="4 10" id="KW-0436">Ligase</keyword>
<dbReference type="CDD" id="cd00861">
    <property type="entry name" value="ProRS_anticodon_short"/>
    <property type="match status" value="1"/>
</dbReference>
<dbReference type="PANTHER" id="PTHR42753:SF2">
    <property type="entry name" value="PROLINE--TRNA LIGASE"/>
    <property type="match status" value="1"/>
</dbReference>
<dbReference type="RefSeq" id="WP_344666734.1">
    <property type="nucleotide sequence ID" value="NZ_BAAAQN010000019.1"/>
</dbReference>
<keyword evidence="13" id="KW-1185">Reference proteome</keyword>
<dbReference type="InterPro" id="IPR050062">
    <property type="entry name" value="Pro-tRNA_synthetase"/>
</dbReference>
<dbReference type="InterPro" id="IPR006195">
    <property type="entry name" value="aa-tRNA-synth_II"/>
</dbReference>
<evidence type="ECO:0000313" key="13">
    <source>
        <dbReference type="Proteomes" id="UP001500751"/>
    </source>
</evidence>
<name>A0ABP5FRR6_9ACTN</name>
<keyword evidence="6 10" id="KW-0067">ATP-binding</keyword>
<keyword evidence="3 10" id="KW-0963">Cytoplasm</keyword>
<dbReference type="Pfam" id="PF00587">
    <property type="entry name" value="tRNA-synt_2b"/>
    <property type="match status" value="1"/>
</dbReference>
<evidence type="ECO:0000256" key="5">
    <source>
        <dbReference type="ARBA" id="ARBA00022741"/>
    </source>
</evidence>
<dbReference type="GO" id="GO:0016874">
    <property type="term" value="F:ligase activity"/>
    <property type="evidence" value="ECO:0007669"/>
    <property type="project" value="UniProtKB-KW"/>
</dbReference>
<organism evidence="12 13">
    <name type="scientific">Catenulispora yoronensis</name>
    <dbReference type="NCBI Taxonomy" id="450799"/>
    <lineage>
        <taxon>Bacteria</taxon>
        <taxon>Bacillati</taxon>
        <taxon>Actinomycetota</taxon>
        <taxon>Actinomycetes</taxon>
        <taxon>Catenulisporales</taxon>
        <taxon>Catenulisporaceae</taxon>
        <taxon>Catenulispora</taxon>
    </lineage>
</organism>
<keyword evidence="7 10" id="KW-0648">Protein biosynthesis</keyword>
<comment type="similarity">
    <text evidence="10">Belongs to the class-II aminoacyl-tRNA synthetase family. ProS type 1 subfamily.</text>
</comment>
<proteinExistence type="inferred from homology"/>
<evidence type="ECO:0000313" key="12">
    <source>
        <dbReference type="EMBL" id="GAA2032366.1"/>
    </source>
</evidence>
<dbReference type="InterPro" id="IPR004154">
    <property type="entry name" value="Anticodon-bd"/>
</dbReference>
<evidence type="ECO:0000256" key="4">
    <source>
        <dbReference type="ARBA" id="ARBA00022598"/>
    </source>
</evidence>
<dbReference type="InterPro" id="IPR033730">
    <property type="entry name" value="ProRS_core_prok"/>
</dbReference>
<evidence type="ECO:0000256" key="8">
    <source>
        <dbReference type="ARBA" id="ARBA00023146"/>
    </source>
</evidence>
<comment type="domain">
    <text evidence="10">Consists of three domains: the N-terminal catalytic domain, the editing domain and the C-terminal anticodon-binding domain.</text>
</comment>
<dbReference type="HAMAP" id="MF_01569">
    <property type="entry name" value="Pro_tRNA_synth_type1"/>
    <property type="match status" value="1"/>
</dbReference>
<dbReference type="EC" id="6.1.1.15" evidence="10"/>
<accession>A0ABP5FRR6</accession>
<dbReference type="Gene3D" id="3.30.930.10">
    <property type="entry name" value="Bira Bifunctional Protein, Domain 2"/>
    <property type="match status" value="2"/>
</dbReference>
<dbReference type="InterPro" id="IPR036621">
    <property type="entry name" value="Anticodon-bd_dom_sf"/>
</dbReference>
<evidence type="ECO:0000256" key="2">
    <source>
        <dbReference type="ARBA" id="ARBA00011738"/>
    </source>
</evidence>
<evidence type="ECO:0000256" key="3">
    <source>
        <dbReference type="ARBA" id="ARBA00022490"/>
    </source>
</evidence>
<evidence type="ECO:0000256" key="9">
    <source>
        <dbReference type="ARBA" id="ARBA00047671"/>
    </source>
</evidence>
<dbReference type="InterPro" id="IPR004500">
    <property type="entry name" value="Pro-tRNA-synth_IIa_bac-type"/>
</dbReference>
<dbReference type="Proteomes" id="UP001500751">
    <property type="component" value="Unassembled WGS sequence"/>
</dbReference>
<dbReference type="EMBL" id="BAAAQN010000019">
    <property type="protein sequence ID" value="GAA2032366.1"/>
    <property type="molecule type" value="Genomic_DNA"/>
</dbReference>
<dbReference type="CDD" id="cd00779">
    <property type="entry name" value="ProRS_core_prok"/>
    <property type="match status" value="1"/>
</dbReference>
<dbReference type="InterPro" id="IPR045864">
    <property type="entry name" value="aa-tRNA-synth_II/BPL/LPL"/>
</dbReference>
<keyword evidence="8 10" id="KW-0030">Aminoacyl-tRNA synthetase</keyword>
<dbReference type="PRINTS" id="PR01046">
    <property type="entry name" value="TRNASYNTHPRO"/>
</dbReference>
<dbReference type="SUPFAM" id="SSF55826">
    <property type="entry name" value="YbaK/ProRS associated domain"/>
    <property type="match status" value="1"/>
</dbReference>
<keyword evidence="5 10" id="KW-0547">Nucleotide-binding</keyword>
<dbReference type="Pfam" id="PF03129">
    <property type="entry name" value="HGTP_anticodon"/>
    <property type="match status" value="1"/>
</dbReference>
<gene>
    <name evidence="10" type="primary">proS</name>
    <name evidence="12" type="ORF">GCM10009839_35610</name>
</gene>
<dbReference type="InterPro" id="IPR007214">
    <property type="entry name" value="YbaK/aa-tRNA-synth-assoc-dom"/>
</dbReference>
<comment type="function">
    <text evidence="10">Catalyzes the attachment of proline to tRNA(Pro) in a two-step reaction: proline is first activated by ATP to form Pro-AMP and then transferred to the acceptor end of tRNA(Pro). As ProRS can inadvertently accommodate and process non-cognate amino acids such as alanine and cysteine, to avoid such errors it has two additional distinct editing activities against alanine. One activity is designated as 'pretransfer' editing and involves the tRNA(Pro)-independent hydrolysis of activated Ala-AMP. The other activity is designated 'posttransfer' editing and involves deacylation of mischarged Ala-tRNA(Pro). The misacylated Cys-tRNA(Pro) is not edited by ProRS.</text>
</comment>
<dbReference type="Gene3D" id="3.40.50.800">
    <property type="entry name" value="Anticodon-binding domain"/>
    <property type="match status" value="1"/>
</dbReference>
<dbReference type="InterPro" id="IPR036754">
    <property type="entry name" value="YbaK/aa-tRNA-synt-asso_dom_sf"/>
</dbReference>
<dbReference type="SUPFAM" id="SSF55681">
    <property type="entry name" value="Class II aaRS and biotin synthetases"/>
    <property type="match status" value="1"/>
</dbReference>
<feature type="domain" description="Aminoacyl-transfer RNA synthetases class-II family profile" evidence="11">
    <location>
        <begin position="35"/>
        <end position="479"/>
    </location>
</feature>
<dbReference type="NCBIfam" id="NF006625">
    <property type="entry name" value="PRK09194.1"/>
    <property type="match status" value="1"/>
</dbReference>
<dbReference type="InterPro" id="IPR002314">
    <property type="entry name" value="aa-tRNA-synt_IIb"/>
</dbReference>
<dbReference type="PANTHER" id="PTHR42753">
    <property type="entry name" value="MITOCHONDRIAL RIBOSOME PROTEIN L39/PROLYL-TRNA LIGASE FAMILY MEMBER"/>
    <property type="match status" value="1"/>
</dbReference>
<comment type="caution">
    <text evidence="12">The sequence shown here is derived from an EMBL/GenBank/DDBJ whole genome shotgun (WGS) entry which is preliminary data.</text>
</comment>
<dbReference type="InterPro" id="IPR002316">
    <property type="entry name" value="Pro-tRNA-ligase_IIa"/>
</dbReference>
<dbReference type="PROSITE" id="PS50862">
    <property type="entry name" value="AA_TRNA_LIGASE_II"/>
    <property type="match status" value="1"/>
</dbReference>
<comment type="subunit">
    <text evidence="2 10">Homodimer.</text>
</comment>
<dbReference type="NCBIfam" id="TIGR00409">
    <property type="entry name" value="proS_fam_II"/>
    <property type="match status" value="1"/>
</dbReference>
<protein>
    <recommendedName>
        <fullName evidence="10">Proline--tRNA ligase</fullName>
        <ecNumber evidence="10">6.1.1.15</ecNumber>
    </recommendedName>
    <alternativeName>
        <fullName evidence="10">Prolyl-tRNA synthetase</fullName>
        <shortName evidence="10">ProRS</shortName>
    </alternativeName>
</protein>
<sequence>MIWRMSSLFLRTLREDPADAEVPSHKLLVRGGYVRRVAPGIYSWLPLGKQVLENVTRVVREEMDRMGGQEVQFPALLPREYYEATGRWTEYGDNLFRLQDRRGNDYLLGPTHEEMFTDMVKGEVSSYKDLPVTLYQIQTKYRDEARPRAGILRGREFLMKDSYSFDLDDEGLKHSYAQHRDAYIRTFERLGITYKIVSAMSGAMGGSASEEFLATAPTGEDTYVACRNCGYAANVEAVETAPGAPQDPNSHPALQVLDTPDTPTIDSLVEVVNGLGIAIEAKDTLKNVVVKVSYPGVKGYKVLIVGLPGDREVDLKRLEASVAPGEVELFEAEDFAQHPKLVRGYIGPVGLKEAGYDYLVDPRVAVGTAWVTGANEAGKHVAYAVAGRDFDIEGTIEAAEVRAGDLCPRCGHELSIDRGIEIGHIFQLGRKYADVAKLDVLGKDGKPVRVTMGSYGIGVSRAVAVLAEQLHDELGLVWPREVAPADVHIVAAGKDEAIYEAANRFAEELGARGVRVLYDDRMGSVTPGVKFKDAELIGIPTIVVVGRNLADGVVEVRDRKSGEKTEVATADLVEHVHAVVKG</sequence>
<evidence type="ECO:0000256" key="1">
    <source>
        <dbReference type="ARBA" id="ARBA00004496"/>
    </source>
</evidence>
<dbReference type="Pfam" id="PF04073">
    <property type="entry name" value="tRNA_edit"/>
    <property type="match status" value="1"/>
</dbReference>
<evidence type="ECO:0000256" key="6">
    <source>
        <dbReference type="ARBA" id="ARBA00022840"/>
    </source>
</evidence>
<dbReference type="SUPFAM" id="SSF52954">
    <property type="entry name" value="Class II aaRS ABD-related"/>
    <property type="match status" value="1"/>
</dbReference>
<dbReference type="InterPro" id="IPR044140">
    <property type="entry name" value="ProRS_anticodon_short"/>
</dbReference>
<comment type="catalytic activity">
    <reaction evidence="9 10">
        <text>tRNA(Pro) + L-proline + ATP = L-prolyl-tRNA(Pro) + AMP + diphosphate</text>
        <dbReference type="Rhea" id="RHEA:14305"/>
        <dbReference type="Rhea" id="RHEA-COMP:9700"/>
        <dbReference type="Rhea" id="RHEA-COMP:9702"/>
        <dbReference type="ChEBI" id="CHEBI:30616"/>
        <dbReference type="ChEBI" id="CHEBI:33019"/>
        <dbReference type="ChEBI" id="CHEBI:60039"/>
        <dbReference type="ChEBI" id="CHEBI:78442"/>
        <dbReference type="ChEBI" id="CHEBI:78532"/>
        <dbReference type="ChEBI" id="CHEBI:456215"/>
        <dbReference type="EC" id="6.1.1.15"/>
    </reaction>
</comment>
<evidence type="ECO:0000256" key="7">
    <source>
        <dbReference type="ARBA" id="ARBA00022917"/>
    </source>
</evidence>
<evidence type="ECO:0000256" key="10">
    <source>
        <dbReference type="HAMAP-Rule" id="MF_01569"/>
    </source>
</evidence>
<comment type="subcellular location">
    <subcellularLocation>
        <location evidence="1 10">Cytoplasm</location>
    </subcellularLocation>
</comment>